<dbReference type="SUPFAM" id="SSF52499">
    <property type="entry name" value="Isochorismatase-like hydrolases"/>
    <property type="match status" value="1"/>
</dbReference>
<organism evidence="8 9">
    <name type="scientific">Oceanobacillus iheyensis (strain DSM 14371 / CIP 107618 / JCM 11309 / KCTC 3954 / HTE831)</name>
    <dbReference type="NCBI Taxonomy" id="221109"/>
    <lineage>
        <taxon>Bacteria</taxon>
        <taxon>Bacillati</taxon>
        <taxon>Bacillota</taxon>
        <taxon>Bacilli</taxon>
        <taxon>Bacillales</taxon>
        <taxon>Bacillaceae</taxon>
        <taxon>Oceanobacillus</taxon>
    </lineage>
</organism>
<evidence type="ECO:0000256" key="2">
    <source>
        <dbReference type="ARBA" id="ARBA00006336"/>
    </source>
</evidence>
<dbReference type="Proteomes" id="UP000000822">
    <property type="component" value="Chromosome"/>
</dbReference>
<keyword evidence="6" id="KW-0597">Phosphoprotein</keyword>
<dbReference type="GO" id="GO:0008908">
    <property type="term" value="F:isochorismatase activity"/>
    <property type="evidence" value="ECO:0007669"/>
    <property type="project" value="UniProtKB-EC"/>
</dbReference>
<comment type="catalytic activity">
    <reaction evidence="5">
        <text>isochorismate + H2O = (2S,3S)-2,3-dihydroxy-2,3-dihydrobenzoate + pyruvate</text>
        <dbReference type="Rhea" id="RHEA:11112"/>
        <dbReference type="ChEBI" id="CHEBI:15361"/>
        <dbReference type="ChEBI" id="CHEBI:15377"/>
        <dbReference type="ChEBI" id="CHEBI:29780"/>
        <dbReference type="ChEBI" id="CHEBI:58764"/>
        <dbReference type="EC" id="3.3.2.1"/>
    </reaction>
</comment>
<name>Q8CV00_OCEIH</name>
<dbReference type="PRINTS" id="PR01398">
    <property type="entry name" value="ISCHRISMTASE"/>
</dbReference>
<sequence>MSIPSIASYTLPTENELPKSKVDWKAEASRSVLLIHDMQQYFLDFYGQDSPLIQQLIQNISTIKETCTKLGIPTIYTAQPGDQNQEDRALLTDFWGPGLDDDIEQTKITDQLAPTEDDMVQTKWRYSAFKKSQLLEWMQENGKDQLIICGVYANIGCIVTAVEAFMSDIQPFIVADAMADFSKEQHEEALVFGAGRCARPLMMKQLIEDISSEETITVQSIKVQVAEMLEVSPDQLNEQDDLIESGLDSIRIMMLAEDWSSKGIDISFIEMIESPTLEAWYQKLVPEYETIQVK</sequence>
<evidence type="ECO:0000313" key="8">
    <source>
        <dbReference type="EMBL" id="BAC12913.1"/>
    </source>
</evidence>
<evidence type="ECO:0000256" key="5">
    <source>
        <dbReference type="ARBA" id="ARBA00048590"/>
    </source>
</evidence>
<comment type="similarity">
    <text evidence="2">Belongs to the isochorismatase family.</text>
</comment>
<reference evidence="8 9" key="2">
    <citation type="journal article" date="2002" name="Nucleic Acids Res.">
        <title>Genome sequence of Oceanobacillus iheyensis isolated from the Iheya Ridge and its unexpected adaptive capabilities to extreme environments.</title>
        <authorList>
            <person name="Takami H."/>
            <person name="Takaki Y."/>
            <person name="Uchiyama I."/>
        </authorList>
    </citation>
    <scope>NUCLEOTIDE SEQUENCE [LARGE SCALE GENOMIC DNA]</scope>
    <source>
        <strain evidence="9">DSM 14371 / CIP 107618 / JCM 11309 / KCTC 3954 / HTE831</strain>
    </source>
</reference>
<dbReference type="EC" id="3.3.2.1" evidence="3"/>
<dbReference type="PIRSF" id="PIRSF001111">
    <property type="entry name" value="Isochorismatase"/>
    <property type="match status" value="1"/>
</dbReference>
<dbReference type="eggNOG" id="COG1535">
    <property type="taxonomic scope" value="Bacteria"/>
</dbReference>
<dbReference type="PROSITE" id="PS50075">
    <property type="entry name" value="CARRIER"/>
    <property type="match status" value="1"/>
</dbReference>
<dbReference type="RefSeq" id="WP_011065359.1">
    <property type="nucleotide sequence ID" value="NC_004193.1"/>
</dbReference>
<dbReference type="InterPro" id="IPR036736">
    <property type="entry name" value="ACP-like_sf"/>
</dbReference>
<dbReference type="HOGENOM" id="CLU_068979_2_0_9"/>
<proteinExistence type="inferred from homology"/>
<dbReference type="SUPFAM" id="SSF47336">
    <property type="entry name" value="ACP-like"/>
    <property type="match status" value="1"/>
</dbReference>
<keyword evidence="6" id="KW-0596">Phosphopantetheine</keyword>
<dbReference type="PhylomeDB" id="Q8CV00"/>
<protein>
    <recommendedName>
        <fullName evidence="3">isochorismatase</fullName>
        <ecNumber evidence="3">3.3.2.1</ecNumber>
    </recommendedName>
</protein>
<dbReference type="eggNOG" id="COG3433">
    <property type="taxonomic scope" value="Bacteria"/>
</dbReference>
<dbReference type="PANTHER" id="PTHR43540">
    <property type="entry name" value="PEROXYUREIDOACRYLATE/UREIDOACRYLATE AMIDOHYDROLASE-RELATED"/>
    <property type="match status" value="1"/>
</dbReference>
<keyword evidence="4 8" id="KW-0378">Hydrolase</keyword>
<reference evidence="8 9" key="1">
    <citation type="journal article" date="2001" name="FEMS Microbiol. Lett.">
        <title>Oceanobacillus iheyensis gen. nov., sp. nov., a deep-sea extremely halotolerant and alkaliphilic species isolated from a depth of 1050 m on the Iheya Ridge.</title>
        <authorList>
            <person name="Lu J."/>
            <person name="Nogi Y."/>
            <person name="Takami H."/>
        </authorList>
    </citation>
    <scope>NUCLEOTIDE SEQUENCE [LARGE SCALE GENOMIC DNA]</scope>
    <source>
        <strain evidence="9">DSM 14371 / CIP 107618 / JCM 11309 / KCTC 3954 / HTE831</strain>
    </source>
</reference>
<dbReference type="InterPro" id="IPR009081">
    <property type="entry name" value="PP-bd_ACP"/>
</dbReference>
<dbReference type="KEGG" id="oih:OB0957"/>
<evidence type="ECO:0000313" key="9">
    <source>
        <dbReference type="Proteomes" id="UP000000822"/>
    </source>
</evidence>
<dbReference type="PANTHER" id="PTHR43540:SF3">
    <property type="entry name" value="ENTEROBACTIN SYNTHASE COMPONENT B"/>
    <property type="match status" value="1"/>
</dbReference>
<dbReference type="Gene3D" id="3.40.50.850">
    <property type="entry name" value="Isochorismatase-like"/>
    <property type="match status" value="1"/>
</dbReference>
<dbReference type="STRING" id="221109.gene:10733195"/>
<dbReference type="InterPro" id="IPR000868">
    <property type="entry name" value="Isochorismatase-like_dom"/>
</dbReference>
<evidence type="ECO:0000259" key="7">
    <source>
        <dbReference type="PROSITE" id="PS50075"/>
    </source>
</evidence>
<dbReference type="Pfam" id="PF00550">
    <property type="entry name" value="PP-binding"/>
    <property type="match status" value="1"/>
</dbReference>
<dbReference type="InterPro" id="IPR050272">
    <property type="entry name" value="Isochorismatase-like_hydrls"/>
</dbReference>
<evidence type="ECO:0000256" key="3">
    <source>
        <dbReference type="ARBA" id="ARBA00012100"/>
    </source>
</evidence>
<dbReference type="Gene3D" id="1.10.1200.10">
    <property type="entry name" value="ACP-like"/>
    <property type="match status" value="1"/>
</dbReference>
<dbReference type="Pfam" id="PF00857">
    <property type="entry name" value="Isochorismatase"/>
    <property type="match status" value="1"/>
</dbReference>
<dbReference type="OrthoDB" id="257098at2"/>
<evidence type="ECO:0000256" key="1">
    <source>
        <dbReference type="ARBA" id="ARBA00004924"/>
    </source>
</evidence>
<comment type="cofactor">
    <cofactor evidence="6">
        <name>pantetheine 4'-phosphate</name>
        <dbReference type="ChEBI" id="CHEBI:47942"/>
    </cofactor>
    <text evidence="6">Binds 1 phosphopantetheine covalently.</text>
</comment>
<dbReference type="AlphaFoldDB" id="Q8CV00"/>
<keyword evidence="9" id="KW-1185">Reference proteome</keyword>
<dbReference type="EMBL" id="BA000028">
    <property type="protein sequence ID" value="BAC12913.1"/>
    <property type="molecule type" value="Genomic_DNA"/>
</dbReference>
<accession>Q8CV00</accession>
<dbReference type="InterPro" id="IPR016291">
    <property type="entry name" value="Isochorismatase"/>
</dbReference>
<comment type="pathway">
    <text evidence="1">Siderophore biosynthesis.</text>
</comment>
<evidence type="ECO:0000256" key="6">
    <source>
        <dbReference type="PIRSR" id="PIRSR001111-50"/>
    </source>
</evidence>
<gene>
    <name evidence="8" type="primary">dhbB</name>
</gene>
<dbReference type="InterPro" id="IPR036380">
    <property type="entry name" value="Isochorismatase-like_sf"/>
</dbReference>
<feature type="modified residue" description="O-(pantetheine 4'-phosphoryl)serine" evidence="6">
    <location>
        <position position="249"/>
    </location>
</feature>
<feature type="domain" description="Carrier" evidence="7">
    <location>
        <begin position="212"/>
        <end position="288"/>
    </location>
</feature>
<evidence type="ECO:0000256" key="4">
    <source>
        <dbReference type="ARBA" id="ARBA00022801"/>
    </source>
</evidence>